<dbReference type="PANTHER" id="PTHR36307:SF1">
    <property type="entry name" value="FLAGELLA BASAL BODY P-RING FORMATION PROTEIN FLGA"/>
    <property type="match status" value="1"/>
</dbReference>
<dbReference type="PANTHER" id="PTHR36307">
    <property type="entry name" value="FLAGELLA BASAL BODY P-RING FORMATION PROTEIN FLGA"/>
    <property type="match status" value="1"/>
</dbReference>
<evidence type="ECO:0000256" key="2">
    <source>
        <dbReference type="ARBA" id="ARBA00010474"/>
    </source>
</evidence>
<feature type="domain" description="SAF" evidence="8">
    <location>
        <begin position="105"/>
        <end position="167"/>
    </location>
</feature>
<feature type="chain" id="PRO_5044997550" description="Flagella basal body P-ring formation protein FlgA" evidence="7">
    <location>
        <begin position="22"/>
        <end position="231"/>
    </location>
</feature>
<keyword evidence="7" id="KW-1005">Bacterial flagellum biogenesis</keyword>
<keyword evidence="4 7" id="KW-0732">Signal</keyword>
<dbReference type="RefSeq" id="WP_256600154.1">
    <property type="nucleotide sequence ID" value="NZ_JANIBJ010000001.1"/>
</dbReference>
<evidence type="ECO:0000256" key="7">
    <source>
        <dbReference type="RuleBase" id="RU362063"/>
    </source>
</evidence>
<evidence type="ECO:0000256" key="1">
    <source>
        <dbReference type="ARBA" id="ARBA00004418"/>
    </source>
</evidence>
<evidence type="ECO:0000256" key="3">
    <source>
        <dbReference type="ARBA" id="ARBA00014754"/>
    </source>
</evidence>
<evidence type="ECO:0000256" key="6">
    <source>
        <dbReference type="ARBA" id="ARBA00025643"/>
    </source>
</evidence>
<keyword evidence="10" id="KW-1185">Reference proteome</keyword>
<dbReference type="InterPro" id="IPR041231">
    <property type="entry name" value="FlgA_N"/>
</dbReference>
<dbReference type="InterPro" id="IPR039246">
    <property type="entry name" value="Flagellar_FlgA"/>
</dbReference>
<evidence type="ECO:0000259" key="8">
    <source>
        <dbReference type="SMART" id="SM00858"/>
    </source>
</evidence>
<evidence type="ECO:0000313" key="9">
    <source>
        <dbReference type="EMBL" id="MCQ8102542.1"/>
    </source>
</evidence>
<reference evidence="9 10" key="1">
    <citation type="submission" date="2022-07" db="EMBL/GenBank/DDBJ databases">
        <title>Methylomonas rivi sp. nov., Methylomonas rosea sp. nov., Methylomonas aureus sp. nov. and Methylomonas subterranea sp. nov., four novel methanotrophs isolated from a freshwater creek and the deep terrestrial subsurface.</title>
        <authorList>
            <person name="Abin C."/>
            <person name="Sankaranarayanan K."/>
            <person name="Garner C."/>
            <person name="Sindelar R."/>
            <person name="Kotary K."/>
            <person name="Garner R."/>
            <person name="Barclay S."/>
            <person name="Lawson P."/>
            <person name="Krumholz L."/>
        </authorList>
    </citation>
    <scope>NUCLEOTIDE SEQUENCE [LARGE SCALE GENOMIC DNA]</scope>
    <source>
        <strain evidence="9 10">SURF-2</strain>
    </source>
</reference>
<keyword evidence="9" id="KW-0282">Flagellum</keyword>
<feature type="signal peptide" evidence="7">
    <location>
        <begin position="1"/>
        <end position="21"/>
    </location>
</feature>
<dbReference type="Gene3D" id="2.30.30.760">
    <property type="match status" value="1"/>
</dbReference>
<sequence>MKIINLSFCLLLFASPLTESASFQSLPAMQDAVQNFVQSSLDPAGQYQLSAAQIDPRLQLPNCTENLQIFSQSGNVKPGRNTIGISCPGAENWTIYSTVAVKSFEAVLVLAKQLNRNDRIGPEHFTIETRDASMLQPGYLTDPNDIIDKQATRFIPVGSVLYRSHYSEPTLVKRGERVSIQSGKPGLLITSTGVAMTDGIRGQRISVKNVTSQRVIQATVVNLGLVNVYLQ</sequence>
<dbReference type="Gene3D" id="3.90.1210.10">
    <property type="entry name" value="Antifreeze-like/N-acetylneuraminic acid synthase C-terminal domain"/>
    <property type="match status" value="1"/>
</dbReference>
<keyword evidence="5 7" id="KW-0574">Periplasm</keyword>
<evidence type="ECO:0000256" key="5">
    <source>
        <dbReference type="ARBA" id="ARBA00022764"/>
    </source>
</evidence>
<dbReference type="SMART" id="SM00858">
    <property type="entry name" value="SAF"/>
    <property type="match status" value="1"/>
</dbReference>
<dbReference type="Pfam" id="PF13144">
    <property type="entry name" value="ChapFlgA"/>
    <property type="match status" value="1"/>
</dbReference>
<name>A0ABT1TBQ6_9GAMM</name>
<dbReference type="Proteomes" id="UP001524499">
    <property type="component" value="Unassembled WGS sequence"/>
</dbReference>
<dbReference type="NCBIfam" id="TIGR03170">
    <property type="entry name" value="flgA_cterm"/>
    <property type="match status" value="1"/>
</dbReference>
<dbReference type="CDD" id="cd11614">
    <property type="entry name" value="SAF_CpaB_FlgA_like"/>
    <property type="match status" value="1"/>
</dbReference>
<evidence type="ECO:0000256" key="4">
    <source>
        <dbReference type="ARBA" id="ARBA00022729"/>
    </source>
</evidence>
<comment type="subcellular location">
    <subcellularLocation>
        <location evidence="1 7">Periplasm</location>
    </subcellularLocation>
</comment>
<dbReference type="InterPro" id="IPR013974">
    <property type="entry name" value="SAF"/>
</dbReference>
<dbReference type="Pfam" id="PF17656">
    <property type="entry name" value="ChapFlgA_N"/>
    <property type="match status" value="1"/>
</dbReference>
<comment type="function">
    <text evidence="6 7">Involved in the assembly process of the P-ring formation. It may associate with FlgF on the rod constituting a structure essential for the P-ring assembly or may act as a modulator protein for the P-ring assembly.</text>
</comment>
<keyword evidence="9" id="KW-0966">Cell projection</keyword>
<dbReference type="InterPro" id="IPR017585">
    <property type="entry name" value="SAF_FlgA"/>
</dbReference>
<comment type="caution">
    <text evidence="9">The sequence shown here is derived from an EMBL/GenBank/DDBJ whole genome shotgun (WGS) entry which is preliminary data.</text>
</comment>
<evidence type="ECO:0000313" key="10">
    <source>
        <dbReference type="Proteomes" id="UP001524499"/>
    </source>
</evidence>
<proteinExistence type="inferred from homology"/>
<keyword evidence="9" id="KW-0969">Cilium</keyword>
<gene>
    <name evidence="9" type="primary">flgA</name>
    <name evidence="9" type="ORF">NP590_00385</name>
</gene>
<organism evidence="9 10">
    <name type="scientific">Methylomonas subterranea</name>
    <dbReference type="NCBI Taxonomy" id="2952225"/>
    <lineage>
        <taxon>Bacteria</taxon>
        <taxon>Pseudomonadati</taxon>
        <taxon>Pseudomonadota</taxon>
        <taxon>Gammaproteobacteria</taxon>
        <taxon>Methylococcales</taxon>
        <taxon>Methylococcaceae</taxon>
        <taxon>Methylomonas</taxon>
    </lineage>
</organism>
<comment type="similarity">
    <text evidence="2 7">Belongs to the FlgA family.</text>
</comment>
<dbReference type="EMBL" id="JANIBJ010000001">
    <property type="protein sequence ID" value="MCQ8102542.1"/>
    <property type="molecule type" value="Genomic_DNA"/>
</dbReference>
<protein>
    <recommendedName>
        <fullName evidence="3 7">Flagella basal body P-ring formation protein FlgA</fullName>
    </recommendedName>
</protein>
<accession>A0ABT1TBQ6</accession>